<sequence>MKILIVDDSLAMQAIVRRGLEKFGYRTLDIRQASGALEALEIIDSWQPEIVLSDWHMPEVSGLELLQEITTRELPIQTAFVTTVNDEKLIAQAVDCGACFVLSKPFEDAQLHKAILPLVQGATESERLLNTETDTSSASSDLVLPKLSQLEKVLHRFLSDTISLKEAPIQHFSIEDKIPTVLALFEDVETQKIRALAILDIYAACVLGGTKSKMPKAKIMKMIKEKVMTKSMIDSCEQVMSDCAFAFLDKKTRKNLRLKSVSFTAKSFPKLEILFKKPPSQRTDIQCEVDGFTPSFITVLSS</sequence>
<evidence type="ECO:0000313" key="4">
    <source>
        <dbReference type="EMBL" id="SFD53629.1"/>
    </source>
</evidence>
<keyword evidence="1 2" id="KW-0597">Phosphoprotein</keyword>
<protein>
    <submittedName>
        <fullName evidence="4">CheY chemotaxis protein or a CheY-like REC (Receiver) domain</fullName>
    </submittedName>
</protein>
<dbReference type="Proteomes" id="UP000198862">
    <property type="component" value="Unassembled WGS sequence"/>
</dbReference>
<dbReference type="InterPro" id="IPR011006">
    <property type="entry name" value="CheY-like_superfamily"/>
</dbReference>
<keyword evidence="5" id="KW-1185">Reference proteome</keyword>
<dbReference type="PROSITE" id="PS50110">
    <property type="entry name" value="RESPONSE_REGULATORY"/>
    <property type="match status" value="1"/>
</dbReference>
<dbReference type="AlphaFoldDB" id="A0A1I1T4W7"/>
<dbReference type="SMART" id="SM00448">
    <property type="entry name" value="REC"/>
    <property type="match status" value="1"/>
</dbReference>
<dbReference type="Pfam" id="PF00072">
    <property type="entry name" value="Response_reg"/>
    <property type="match status" value="1"/>
</dbReference>
<evidence type="ECO:0000256" key="2">
    <source>
        <dbReference type="PROSITE-ProRule" id="PRU00169"/>
    </source>
</evidence>
<dbReference type="OrthoDB" id="9800897at2"/>
<accession>A0A1I1T4W7</accession>
<name>A0A1I1T4W7_9GAMM</name>
<dbReference type="EMBL" id="FOLO01000066">
    <property type="protein sequence ID" value="SFD53629.1"/>
    <property type="molecule type" value="Genomic_DNA"/>
</dbReference>
<evidence type="ECO:0000313" key="5">
    <source>
        <dbReference type="Proteomes" id="UP000198862"/>
    </source>
</evidence>
<organism evidence="4 5">
    <name type="scientific">Pseudoalteromonas denitrificans DSM 6059</name>
    <dbReference type="NCBI Taxonomy" id="1123010"/>
    <lineage>
        <taxon>Bacteria</taxon>
        <taxon>Pseudomonadati</taxon>
        <taxon>Pseudomonadota</taxon>
        <taxon>Gammaproteobacteria</taxon>
        <taxon>Alteromonadales</taxon>
        <taxon>Pseudoalteromonadaceae</taxon>
        <taxon>Pseudoalteromonas</taxon>
    </lineage>
</organism>
<dbReference type="STRING" id="1123010.SAMN02745724_04786"/>
<gene>
    <name evidence="4" type="ORF">SAMN02745724_04786</name>
</gene>
<dbReference type="InterPro" id="IPR001789">
    <property type="entry name" value="Sig_transdc_resp-reg_receiver"/>
</dbReference>
<feature type="domain" description="Response regulatory" evidence="3">
    <location>
        <begin position="2"/>
        <end position="119"/>
    </location>
</feature>
<dbReference type="Gene3D" id="3.40.50.2300">
    <property type="match status" value="1"/>
</dbReference>
<evidence type="ECO:0000259" key="3">
    <source>
        <dbReference type="PROSITE" id="PS50110"/>
    </source>
</evidence>
<evidence type="ECO:0000256" key="1">
    <source>
        <dbReference type="ARBA" id="ARBA00022553"/>
    </source>
</evidence>
<proteinExistence type="predicted"/>
<reference evidence="4 5" key="1">
    <citation type="submission" date="2016-10" db="EMBL/GenBank/DDBJ databases">
        <authorList>
            <person name="de Groot N.N."/>
        </authorList>
    </citation>
    <scope>NUCLEOTIDE SEQUENCE [LARGE SCALE GENOMIC DNA]</scope>
    <source>
        <strain evidence="4 5">DSM 6059</strain>
    </source>
</reference>
<dbReference type="InterPro" id="IPR050595">
    <property type="entry name" value="Bact_response_regulator"/>
</dbReference>
<dbReference type="PANTHER" id="PTHR44591">
    <property type="entry name" value="STRESS RESPONSE REGULATOR PROTEIN 1"/>
    <property type="match status" value="1"/>
</dbReference>
<feature type="modified residue" description="4-aspartylphosphate" evidence="2">
    <location>
        <position position="54"/>
    </location>
</feature>
<dbReference type="SUPFAM" id="SSF52172">
    <property type="entry name" value="CheY-like"/>
    <property type="match status" value="1"/>
</dbReference>
<dbReference type="GO" id="GO:0000160">
    <property type="term" value="P:phosphorelay signal transduction system"/>
    <property type="evidence" value="ECO:0007669"/>
    <property type="project" value="InterPro"/>
</dbReference>
<dbReference type="RefSeq" id="WP_091990750.1">
    <property type="nucleotide sequence ID" value="NZ_FOLO01000066.1"/>
</dbReference>
<dbReference type="CDD" id="cd00156">
    <property type="entry name" value="REC"/>
    <property type="match status" value="1"/>
</dbReference>
<dbReference type="PANTHER" id="PTHR44591:SF3">
    <property type="entry name" value="RESPONSE REGULATORY DOMAIN-CONTAINING PROTEIN"/>
    <property type="match status" value="1"/>
</dbReference>